<evidence type="ECO:0000313" key="3">
    <source>
        <dbReference type="EMBL" id="QNJ90417.1"/>
    </source>
</evidence>
<dbReference type="EMBL" id="CP059894">
    <property type="protein sequence ID" value="QNJ90417.1"/>
    <property type="molecule type" value="Genomic_DNA"/>
</dbReference>
<dbReference type="InterPro" id="IPR011010">
    <property type="entry name" value="DNA_brk_join_enz"/>
</dbReference>
<evidence type="ECO:0000256" key="1">
    <source>
        <dbReference type="ARBA" id="ARBA00023172"/>
    </source>
</evidence>
<dbReference type="GO" id="GO:0015074">
    <property type="term" value="P:DNA integration"/>
    <property type="evidence" value="ECO:0007669"/>
    <property type="project" value="InterPro"/>
</dbReference>
<dbReference type="SUPFAM" id="SSF56349">
    <property type="entry name" value="DNA breaking-rejoining enzymes"/>
    <property type="match status" value="1"/>
</dbReference>
<feature type="domain" description="Tyr recombinase" evidence="2">
    <location>
        <begin position="1"/>
        <end position="101"/>
    </location>
</feature>
<keyword evidence="1" id="KW-0233">DNA recombination</keyword>
<dbReference type="AlphaFoldDB" id="A0A7G8P7V1"/>
<dbReference type="KEGG" id="mflu:HZU40_19285"/>
<evidence type="ECO:0000259" key="2">
    <source>
        <dbReference type="PROSITE" id="PS51898"/>
    </source>
</evidence>
<evidence type="ECO:0000313" key="4">
    <source>
        <dbReference type="Proteomes" id="UP000515498"/>
    </source>
</evidence>
<accession>A0A7G8P7V1</accession>
<gene>
    <name evidence="3" type="ORF">HZU40_19285</name>
</gene>
<dbReference type="GO" id="GO:0006310">
    <property type="term" value="P:DNA recombination"/>
    <property type="evidence" value="ECO:0007669"/>
    <property type="project" value="UniProtKB-KW"/>
</dbReference>
<dbReference type="Gene3D" id="1.10.443.10">
    <property type="entry name" value="Intergrase catalytic core"/>
    <property type="match status" value="1"/>
</dbReference>
<protein>
    <submittedName>
        <fullName evidence="3">Tyrosine-type recombinase/integrase</fullName>
    </submittedName>
</protein>
<dbReference type="PROSITE" id="PS51898">
    <property type="entry name" value="TYR_RECOMBINASE"/>
    <property type="match status" value="1"/>
</dbReference>
<dbReference type="Pfam" id="PF00589">
    <property type="entry name" value="Phage_integrase"/>
    <property type="match status" value="1"/>
</dbReference>
<dbReference type="Proteomes" id="UP000515498">
    <property type="component" value="Chromosome"/>
</dbReference>
<sequence length="126" mass="13257">MGGSVPPTERNHQSQTRIHYEARRVGVGVEGDSTGWFNRAVERAEVQAITPHDLRHTCASLAVSSGANVLAVSRMLGHTDPSGTLGIYADLFDSDLDAVAVNLDLKISAASKTGPKHPLTVAGRAA</sequence>
<proteinExistence type="predicted"/>
<dbReference type="InterPro" id="IPR013762">
    <property type="entry name" value="Integrase-like_cat_sf"/>
</dbReference>
<dbReference type="GO" id="GO:0003677">
    <property type="term" value="F:DNA binding"/>
    <property type="evidence" value="ECO:0007669"/>
    <property type="project" value="InterPro"/>
</dbReference>
<organism evidence="3 4">
    <name type="scientific">Mycolicibacterium fluoranthenivorans</name>
    <dbReference type="NCBI Taxonomy" id="258505"/>
    <lineage>
        <taxon>Bacteria</taxon>
        <taxon>Bacillati</taxon>
        <taxon>Actinomycetota</taxon>
        <taxon>Actinomycetes</taxon>
        <taxon>Mycobacteriales</taxon>
        <taxon>Mycobacteriaceae</taxon>
        <taxon>Mycolicibacterium</taxon>
    </lineage>
</organism>
<dbReference type="InterPro" id="IPR002104">
    <property type="entry name" value="Integrase_catalytic"/>
</dbReference>
<name>A0A7G8P7V1_9MYCO</name>
<reference evidence="3 4" key="1">
    <citation type="submission" date="2020-07" db="EMBL/GenBank/DDBJ databases">
        <title>Draft genome sequence of four isobutane-metabolizing strains capable of cometabolically degrading diverse ether contaminants.</title>
        <authorList>
            <person name="Chen W."/>
            <person name="Faulkner N."/>
            <person name="Smith C."/>
            <person name="Hyman M."/>
        </authorList>
    </citation>
    <scope>NUCLEOTIDE SEQUENCE [LARGE SCALE GENOMIC DNA]</scope>
    <source>
        <strain evidence="3 4">2A</strain>
    </source>
</reference>